<dbReference type="AlphaFoldDB" id="A0A1V4H7A5"/>
<accession>A0A1V4H7A5</accession>
<keyword evidence="2" id="KW-1185">Reference proteome</keyword>
<evidence type="ECO:0000313" key="2">
    <source>
        <dbReference type="Proteomes" id="UP000190626"/>
    </source>
</evidence>
<proteinExistence type="predicted"/>
<protein>
    <submittedName>
        <fullName evidence="1">Uncharacterized protein</fullName>
    </submittedName>
</protein>
<name>A0A1V4H7A5_9BACL</name>
<dbReference type="OrthoDB" id="2663958at2"/>
<reference evidence="2" key="1">
    <citation type="submission" date="2016-07" db="EMBL/GenBank/DDBJ databases">
        <authorList>
            <person name="Florea S."/>
            <person name="Webb J.S."/>
            <person name="Jaromczyk J."/>
            <person name="Schardl C.L."/>
        </authorList>
    </citation>
    <scope>NUCLEOTIDE SEQUENCE [LARGE SCALE GENOMIC DNA]</scope>
    <source>
        <strain evidence="2">CY1</strain>
    </source>
</reference>
<comment type="caution">
    <text evidence="1">The sequence shown here is derived from an EMBL/GenBank/DDBJ whole genome shotgun (WGS) entry which is preliminary data.</text>
</comment>
<evidence type="ECO:0000313" key="1">
    <source>
        <dbReference type="EMBL" id="OPH46949.1"/>
    </source>
</evidence>
<gene>
    <name evidence="1" type="ORF">BC351_13590</name>
</gene>
<dbReference type="RefSeq" id="WP_079421273.1">
    <property type="nucleotide sequence ID" value="NZ_MBTG01000072.1"/>
</dbReference>
<sequence length="101" mass="11615">MSISFTSSIINRLKKEIAEDQQQSIDEQKKKEKVISKMNQLQRDIKLSNSASDLNSKMSRMNKMKEEIKRIDLSQAALAKQLTAKHAALQEQIAKNQQQEK</sequence>
<organism evidence="1 2">
    <name type="scientific">Paenibacillus ferrarius</name>
    <dbReference type="NCBI Taxonomy" id="1469647"/>
    <lineage>
        <taxon>Bacteria</taxon>
        <taxon>Bacillati</taxon>
        <taxon>Bacillota</taxon>
        <taxon>Bacilli</taxon>
        <taxon>Bacillales</taxon>
        <taxon>Paenibacillaceae</taxon>
        <taxon>Paenibacillus</taxon>
    </lineage>
</organism>
<dbReference type="Proteomes" id="UP000190626">
    <property type="component" value="Unassembled WGS sequence"/>
</dbReference>
<dbReference type="EMBL" id="MBTG01000072">
    <property type="protein sequence ID" value="OPH46949.1"/>
    <property type="molecule type" value="Genomic_DNA"/>
</dbReference>